<feature type="transmembrane region" description="Helical" evidence="1">
    <location>
        <begin position="12"/>
        <end position="36"/>
    </location>
</feature>
<feature type="transmembrane region" description="Helical" evidence="1">
    <location>
        <begin position="48"/>
        <end position="68"/>
    </location>
</feature>
<keyword evidence="1" id="KW-1133">Transmembrane helix</keyword>
<dbReference type="NCBIfam" id="TIGR01300">
    <property type="entry name" value="CPA3_mnhG_phaG"/>
    <property type="match status" value="1"/>
</dbReference>
<proteinExistence type="predicted"/>
<dbReference type="AlphaFoldDB" id="A0A6I4U0X0"/>
<dbReference type="InterPro" id="IPR005133">
    <property type="entry name" value="PhaG_MnhG_YufB"/>
</dbReference>
<reference evidence="2 3" key="1">
    <citation type="submission" date="2019-12" db="EMBL/GenBank/DDBJ databases">
        <title>Genomic-based taxomic classification of the family Erythrobacteraceae.</title>
        <authorList>
            <person name="Xu L."/>
        </authorList>
    </citation>
    <scope>NUCLEOTIDE SEQUENCE [LARGE SCALE GENOMIC DNA]</scope>
    <source>
        <strain evidence="2 3">S36</strain>
    </source>
</reference>
<dbReference type="Proteomes" id="UP000469430">
    <property type="component" value="Unassembled WGS sequence"/>
</dbReference>
<keyword evidence="1" id="KW-0812">Transmembrane</keyword>
<dbReference type="GO" id="GO:0015385">
    <property type="term" value="F:sodium:proton antiporter activity"/>
    <property type="evidence" value="ECO:0007669"/>
    <property type="project" value="TreeGrafter"/>
</dbReference>
<dbReference type="PANTHER" id="PTHR34703">
    <property type="entry name" value="ANTIPORTER SUBUNIT MNHG2-RELATED"/>
    <property type="match status" value="1"/>
</dbReference>
<keyword evidence="1" id="KW-0472">Membrane</keyword>
<name>A0A6I4U0X0_9SPHN</name>
<feature type="transmembrane region" description="Helical" evidence="1">
    <location>
        <begin position="74"/>
        <end position="95"/>
    </location>
</feature>
<dbReference type="OrthoDB" id="4427992at2"/>
<evidence type="ECO:0000256" key="1">
    <source>
        <dbReference type="SAM" id="Phobius"/>
    </source>
</evidence>
<dbReference type="Pfam" id="PF03334">
    <property type="entry name" value="PhaG_MnhG_YufB"/>
    <property type="match status" value="1"/>
</dbReference>
<gene>
    <name evidence="2" type="ORF">GRI97_15075</name>
</gene>
<dbReference type="PANTHER" id="PTHR34703:SF1">
    <property type="entry name" value="ANTIPORTER SUBUNIT MNHG2-RELATED"/>
    <property type="match status" value="1"/>
</dbReference>
<sequence>MIQSPDLPLWAAIIVGIFVLLGASITLIGALGLIRLNSFYERVHPPTLGPTLGTICILVASITCFSTLQSRPIVHELLIGLFVTMTTPVTLMLLARAAVYRDRKEGSPDVPQE</sequence>
<evidence type="ECO:0000313" key="3">
    <source>
        <dbReference type="Proteomes" id="UP000469430"/>
    </source>
</evidence>
<dbReference type="RefSeq" id="WP_161392027.1">
    <property type="nucleotide sequence ID" value="NZ_JBHSCP010000002.1"/>
</dbReference>
<evidence type="ECO:0000313" key="2">
    <source>
        <dbReference type="EMBL" id="MXP00314.1"/>
    </source>
</evidence>
<organism evidence="2 3">
    <name type="scientific">Croceibacterium xixiisoli</name>
    <dbReference type="NCBI Taxonomy" id="1476466"/>
    <lineage>
        <taxon>Bacteria</taxon>
        <taxon>Pseudomonadati</taxon>
        <taxon>Pseudomonadota</taxon>
        <taxon>Alphaproteobacteria</taxon>
        <taxon>Sphingomonadales</taxon>
        <taxon>Erythrobacteraceae</taxon>
        <taxon>Croceibacterium</taxon>
    </lineage>
</organism>
<accession>A0A6I4U0X0</accession>
<keyword evidence="3" id="KW-1185">Reference proteome</keyword>
<dbReference type="EMBL" id="WTYJ01000003">
    <property type="protein sequence ID" value="MXP00314.1"/>
    <property type="molecule type" value="Genomic_DNA"/>
</dbReference>
<protein>
    <submittedName>
        <fullName evidence="2">Cation:proton antiporter</fullName>
    </submittedName>
</protein>
<comment type="caution">
    <text evidence="2">The sequence shown here is derived from an EMBL/GenBank/DDBJ whole genome shotgun (WGS) entry which is preliminary data.</text>
</comment>